<dbReference type="Proteomes" id="UP000652761">
    <property type="component" value="Unassembled WGS sequence"/>
</dbReference>
<dbReference type="AlphaFoldDB" id="A0A843TL00"/>
<keyword evidence="3" id="KW-1185">Reference proteome</keyword>
<dbReference type="InterPro" id="IPR012866">
    <property type="entry name" value="DUF1644"/>
</dbReference>
<evidence type="ECO:0000313" key="2">
    <source>
        <dbReference type="EMBL" id="MQL73112.1"/>
    </source>
</evidence>
<proteinExistence type="predicted"/>
<organism evidence="2 3">
    <name type="scientific">Colocasia esculenta</name>
    <name type="common">Wild taro</name>
    <name type="synonym">Arum esculentum</name>
    <dbReference type="NCBI Taxonomy" id="4460"/>
    <lineage>
        <taxon>Eukaryota</taxon>
        <taxon>Viridiplantae</taxon>
        <taxon>Streptophyta</taxon>
        <taxon>Embryophyta</taxon>
        <taxon>Tracheophyta</taxon>
        <taxon>Spermatophyta</taxon>
        <taxon>Magnoliopsida</taxon>
        <taxon>Liliopsida</taxon>
        <taxon>Araceae</taxon>
        <taxon>Aroideae</taxon>
        <taxon>Colocasieae</taxon>
        <taxon>Colocasia</taxon>
    </lineage>
</organism>
<evidence type="ECO:0000313" key="3">
    <source>
        <dbReference type="Proteomes" id="UP000652761"/>
    </source>
</evidence>
<evidence type="ECO:0000256" key="1">
    <source>
        <dbReference type="SAM" id="MobiDB-lite"/>
    </source>
</evidence>
<gene>
    <name evidence="2" type="ORF">Taro_005456</name>
</gene>
<comment type="caution">
    <text evidence="2">The sequence shown here is derived from an EMBL/GenBank/DDBJ whole genome shotgun (WGS) entry which is preliminary data.</text>
</comment>
<name>A0A843TL00_COLES</name>
<feature type="region of interest" description="Disordered" evidence="1">
    <location>
        <begin position="316"/>
        <end position="336"/>
    </location>
</feature>
<dbReference type="Pfam" id="PF07800">
    <property type="entry name" value="DUF1644"/>
    <property type="match status" value="1"/>
</dbReference>
<dbReference type="PANTHER" id="PTHR31197">
    <property type="entry name" value="OS01G0612600 PROTEIN"/>
    <property type="match status" value="1"/>
</dbReference>
<dbReference type="PANTHER" id="PTHR31197:SF2">
    <property type="entry name" value="C2H2-TYPE DOMAIN-CONTAINING PROTEIN"/>
    <property type="match status" value="1"/>
</dbReference>
<accession>A0A843TL00</accession>
<dbReference type="EMBL" id="NMUH01000154">
    <property type="protein sequence ID" value="MQL73112.1"/>
    <property type="molecule type" value="Genomic_DNA"/>
</dbReference>
<dbReference type="OrthoDB" id="1921166at2759"/>
<sequence>MAISQYLEIQIECIAQACTVSPEMTDVKGGASADADSCNLHKEWDDISCPICMDHPHNAVLVLCSSHEKGCRPYICDTSYRHSNCLDRFKKLKLTSACTHEAYHLEESGDGMFLEALEETSGQRPNRYLETHRHEQMNLQEFNDGSNVSEQNGMLSCPLCRGTVLGYHIVREARKYLDLKPRSCSRESCAFSGNYRELRRHARSVHPTTRPADVDPSRQRAWRNLEREQEVGDVLSALQSTSPGAIVFGDYMIDSEDRLHDHESSSSGFGRQSWWASLFLLEMISGSLGPIDEPRRSLRSSRTHRRSGHRNLWGENLLGLQDDNDDDDDDDGLLDSDIPIPRRRRRFMRSRADNDIHER</sequence>
<protein>
    <submittedName>
        <fullName evidence="2">Uncharacterized protein</fullName>
    </submittedName>
</protein>
<reference evidence="2" key="1">
    <citation type="submission" date="2017-07" db="EMBL/GenBank/DDBJ databases">
        <title>Taro Niue Genome Assembly and Annotation.</title>
        <authorList>
            <person name="Atibalentja N."/>
            <person name="Keating K."/>
            <person name="Fields C.J."/>
        </authorList>
    </citation>
    <scope>NUCLEOTIDE SEQUENCE</scope>
    <source>
        <strain evidence="2">Niue_2</strain>
        <tissue evidence="2">Leaf</tissue>
    </source>
</reference>
<feature type="compositionally biased region" description="Acidic residues" evidence="1">
    <location>
        <begin position="322"/>
        <end position="334"/>
    </location>
</feature>